<accession>A0AAN7AK76</accession>
<dbReference type="Pfam" id="PF13376">
    <property type="entry name" value="OmdA"/>
    <property type="match status" value="1"/>
</dbReference>
<name>A0AAN7AK76_9PEZI</name>
<dbReference type="AlphaFoldDB" id="A0AAN7AK76"/>
<evidence type="ECO:0000256" key="1">
    <source>
        <dbReference type="SAM" id="MobiDB-lite"/>
    </source>
</evidence>
<dbReference type="EMBL" id="MU864386">
    <property type="protein sequence ID" value="KAK4188560.1"/>
    <property type="molecule type" value="Genomic_DNA"/>
</dbReference>
<organism evidence="2 3">
    <name type="scientific">Podospora australis</name>
    <dbReference type="NCBI Taxonomy" id="1536484"/>
    <lineage>
        <taxon>Eukaryota</taxon>
        <taxon>Fungi</taxon>
        <taxon>Dikarya</taxon>
        <taxon>Ascomycota</taxon>
        <taxon>Pezizomycotina</taxon>
        <taxon>Sordariomycetes</taxon>
        <taxon>Sordariomycetidae</taxon>
        <taxon>Sordariales</taxon>
        <taxon>Podosporaceae</taxon>
        <taxon>Podospora</taxon>
    </lineage>
</organism>
<feature type="region of interest" description="Disordered" evidence="1">
    <location>
        <begin position="24"/>
        <end position="50"/>
    </location>
</feature>
<sequence>MQTRSAAKVAKAVTKSAAATVKAKSAKSSVAVKPSNAETSTTSSKQAAVSTSVTTASSTSTLPIHHFPDAKAWETWLEIHHATETLGIWMKISKKGSGIPSVTYDEAIDCALCFGWIDGQRKSHDAQHFIQRFTPRRKKSMWSKRNVDKVAVLTAPGRMRPAGQDEVDAAKADGRWEKAYSGSSVMEVPADLEAALGKNKRAHTFWEGLSRTKRYPFLWRIETAKKAETREKRVEEFIGLLSKGKTL</sequence>
<dbReference type="Proteomes" id="UP001302126">
    <property type="component" value="Unassembled WGS sequence"/>
</dbReference>
<proteinExistence type="predicted"/>
<reference evidence="2" key="2">
    <citation type="submission" date="2023-05" db="EMBL/GenBank/DDBJ databases">
        <authorList>
            <consortium name="Lawrence Berkeley National Laboratory"/>
            <person name="Steindorff A."/>
            <person name="Hensen N."/>
            <person name="Bonometti L."/>
            <person name="Westerberg I."/>
            <person name="Brannstrom I.O."/>
            <person name="Guillou S."/>
            <person name="Cros-Aarteil S."/>
            <person name="Calhoun S."/>
            <person name="Haridas S."/>
            <person name="Kuo A."/>
            <person name="Mondo S."/>
            <person name="Pangilinan J."/>
            <person name="Riley R."/>
            <person name="Labutti K."/>
            <person name="Andreopoulos B."/>
            <person name="Lipzen A."/>
            <person name="Chen C."/>
            <person name="Yanf M."/>
            <person name="Daum C."/>
            <person name="Ng V."/>
            <person name="Clum A."/>
            <person name="Ohm R."/>
            <person name="Martin F."/>
            <person name="Silar P."/>
            <person name="Natvig D."/>
            <person name="Lalanne C."/>
            <person name="Gautier V."/>
            <person name="Ament-Velasquez S.L."/>
            <person name="Kruys A."/>
            <person name="Hutchinson M.I."/>
            <person name="Powell A.J."/>
            <person name="Barry K."/>
            <person name="Miller A.N."/>
            <person name="Grigoriev I.V."/>
            <person name="Debuchy R."/>
            <person name="Gladieux P."/>
            <person name="Thoren M.H."/>
            <person name="Johannesson H."/>
        </authorList>
    </citation>
    <scope>NUCLEOTIDE SEQUENCE</scope>
    <source>
        <strain evidence="2">PSN309</strain>
    </source>
</reference>
<evidence type="ECO:0000313" key="2">
    <source>
        <dbReference type="EMBL" id="KAK4188560.1"/>
    </source>
</evidence>
<protein>
    <submittedName>
        <fullName evidence="2">Bacteriocin-protection, YdeI or OmpD-associated-domain-containing protein</fullName>
    </submittedName>
</protein>
<keyword evidence="3" id="KW-1185">Reference proteome</keyword>
<evidence type="ECO:0000313" key="3">
    <source>
        <dbReference type="Proteomes" id="UP001302126"/>
    </source>
</evidence>
<comment type="caution">
    <text evidence="2">The sequence shown here is derived from an EMBL/GenBank/DDBJ whole genome shotgun (WGS) entry which is preliminary data.</text>
</comment>
<gene>
    <name evidence="2" type="ORF">QBC35DRAFT_495812</name>
</gene>
<reference evidence="2" key="1">
    <citation type="journal article" date="2023" name="Mol. Phylogenet. Evol.">
        <title>Genome-scale phylogeny and comparative genomics of the fungal order Sordariales.</title>
        <authorList>
            <person name="Hensen N."/>
            <person name="Bonometti L."/>
            <person name="Westerberg I."/>
            <person name="Brannstrom I.O."/>
            <person name="Guillou S."/>
            <person name="Cros-Aarteil S."/>
            <person name="Calhoun S."/>
            <person name="Haridas S."/>
            <person name="Kuo A."/>
            <person name="Mondo S."/>
            <person name="Pangilinan J."/>
            <person name="Riley R."/>
            <person name="LaButti K."/>
            <person name="Andreopoulos B."/>
            <person name="Lipzen A."/>
            <person name="Chen C."/>
            <person name="Yan M."/>
            <person name="Daum C."/>
            <person name="Ng V."/>
            <person name="Clum A."/>
            <person name="Steindorff A."/>
            <person name="Ohm R.A."/>
            <person name="Martin F."/>
            <person name="Silar P."/>
            <person name="Natvig D.O."/>
            <person name="Lalanne C."/>
            <person name="Gautier V."/>
            <person name="Ament-Velasquez S.L."/>
            <person name="Kruys A."/>
            <person name="Hutchinson M.I."/>
            <person name="Powell A.J."/>
            <person name="Barry K."/>
            <person name="Miller A.N."/>
            <person name="Grigoriev I.V."/>
            <person name="Debuchy R."/>
            <person name="Gladieux P."/>
            <person name="Hiltunen Thoren M."/>
            <person name="Johannesson H."/>
        </authorList>
    </citation>
    <scope>NUCLEOTIDE SEQUENCE</scope>
    <source>
        <strain evidence="2">PSN309</strain>
    </source>
</reference>